<accession>A0ABR6TLQ4</accession>
<evidence type="ECO:0000256" key="3">
    <source>
        <dbReference type="SAM" id="SignalP"/>
    </source>
</evidence>
<evidence type="ECO:0000259" key="4">
    <source>
        <dbReference type="PROSITE" id="PS50198"/>
    </source>
</evidence>
<dbReference type="InterPro" id="IPR027304">
    <property type="entry name" value="Trigger_fact/SurA_dom_sf"/>
</dbReference>
<feature type="domain" description="PpiC" evidence="4">
    <location>
        <begin position="173"/>
        <end position="279"/>
    </location>
</feature>
<feature type="signal peptide" evidence="3">
    <location>
        <begin position="1"/>
        <end position="26"/>
    </location>
</feature>
<feature type="chain" id="PRO_5046146755" evidence="3">
    <location>
        <begin position="27"/>
        <end position="356"/>
    </location>
</feature>
<name>A0ABR6TLQ4_9FIRM</name>
<dbReference type="InterPro" id="IPR000297">
    <property type="entry name" value="PPIase_PpiC"/>
</dbReference>
<dbReference type="SUPFAM" id="SSF109998">
    <property type="entry name" value="Triger factor/SurA peptide-binding domain-like"/>
    <property type="match status" value="1"/>
</dbReference>
<dbReference type="Pfam" id="PF13624">
    <property type="entry name" value="SurA_N_3"/>
    <property type="match status" value="1"/>
</dbReference>
<dbReference type="PANTHER" id="PTHR47245:SF2">
    <property type="entry name" value="PEPTIDYL-PROLYL CIS-TRANS ISOMERASE HP_0175-RELATED"/>
    <property type="match status" value="1"/>
</dbReference>
<dbReference type="PROSITE" id="PS51257">
    <property type="entry name" value="PROKAR_LIPOPROTEIN"/>
    <property type="match status" value="1"/>
</dbReference>
<dbReference type="Pfam" id="PF00639">
    <property type="entry name" value="Rotamase"/>
    <property type="match status" value="1"/>
</dbReference>
<keyword evidence="1" id="KW-0697">Rotamase</keyword>
<evidence type="ECO:0000313" key="6">
    <source>
        <dbReference type="Proteomes" id="UP000713904"/>
    </source>
</evidence>
<dbReference type="InterPro" id="IPR046357">
    <property type="entry name" value="PPIase_dom_sf"/>
</dbReference>
<proteinExistence type="predicted"/>
<keyword evidence="6" id="KW-1185">Reference proteome</keyword>
<dbReference type="InterPro" id="IPR023058">
    <property type="entry name" value="PPIase_PpiC_CS"/>
</dbReference>
<sequence length="356" mass="40549">MEERILKKLLSLLVAVVIGFASVACSEDAVAVVDGKAITAKEYEQHLKFNKWVMELQYGEQVWDGMSQQDPNFEENIKNRLLESLIQSKIVLNYTEKNNIKPDTKQSKEINEQIKKMMEDKKSKESFEKAGLTEDFLKKYGEQAALMSGFSKFVEKKSTPTEQELKDYYAKNSKKLDASHILISLKDETGKPLSEEKQKEAKKKAEDVYKRAKDGEDFAKLAKEFSQDPGSGQKGGSLGEFGKGQMVKEFEDAAFALKEGEISAPVKSEFGYHIIKVNKIIKSDYNKVKDSLKAELTQKKSQELVKKIQESAQVKKFDDKVKSIKFIEKKADSKDKKDTNKGKEKEQPKEEKKEQK</sequence>
<dbReference type="Gene3D" id="3.10.50.40">
    <property type="match status" value="1"/>
</dbReference>
<feature type="region of interest" description="Disordered" evidence="2">
    <location>
        <begin position="331"/>
        <end position="356"/>
    </location>
</feature>
<evidence type="ECO:0000256" key="2">
    <source>
        <dbReference type="SAM" id="MobiDB-lite"/>
    </source>
</evidence>
<keyword evidence="3" id="KW-0732">Signal</keyword>
<dbReference type="PROSITE" id="PS01096">
    <property type="entry name" value="PPIC_PPIASE_1"/>
    <property type="match status" value="1"/>
</dbReference>
<dbReference type="InterPro" id="IPR050245">
    <property type="entry name" value="PrsA_foldase"/>
</dbReference>
<protein>
    <submittedName>
        <fullName evidence="5">Foldase</fullName>
    </submittedName>
</protein>
<keyword evidence="1" id="KW-0413">Isomerase</keyword>
<reference evidence="5 6" key="1">
    <citation type="submission" date="2020-05" db="EMBL/GenBank/DDBJ databases">
        <title>Draft genome of xy-202 and genomic insight in genome of the genus Peptostreptococcus.</title>
        <authorList>
            <person name="Zhang Z."/>
        </authorList>
    </citation>
    <scope>NUCLEOTIDE SEQUENCE [LARGE SCALE GENOMIC DNA]</scope>
    <source>
        <strain evidence="5 6">DSM 27025</strain>
    </source>
</reference>
<dbReference type="PROSITE" id="PS50198">
    <property type="entry name" value="PPIC_PPIASE_2"/>
    <property type="match status" value="1"/>
</dbReference>
<gene>
    <name evidence="5" type="ORF">HLB29_06565</name>
</gene>
<evidence type="ECO:0000313" key="5">
    <source>
        <dbReference type="EMBL" id="MBC2576345.1"/>
    </source>
</evidence>
<dbReference type="EMBL" id="JABGBW010000004">
    <property type="protein sequence ID" value="MBC2576345.1"/>
    <property type="molecule type" value="Genomic_DNA"/>
</dbReference>
<evidence type="ECO:0000256" key="1">
    <source>
        <dbReference type="PROSITE-ProRule" id="PRU00278"/>
    </source>
</evidence>
<dbReference type="Gene3D" id="1.10.4030.10">
    <property type="entry name" value="Porin chaperone SurA, peptide-binding domain"/>
    <property type="match status" value="1"/>
</dbReference>
<organism evidence="5 6">
    <name type="scientific">Peptostreptococcus canis</name>
    <dbReference type="NCBI Taxonomy" id="1159213"/>
    <lineage>
        <taxon>Bacteria</taxon>
        <taxon>Bacillati</taxon>
        <taxon>Bacillota</taxon>
        <taxon>Clostridia</taxon>
        <taxon>Peptostreptococcales</taxon>
        <taxon>Peptostreptococcaceae</taxon>
        <taxon>Peptostreptococcus</taxon>
    </lineage>
</organism>
<comment type="caution">
    <text evidence="5">The sequence shown here is derived from an EMBL/GenBank/DDBJ whole genome shotgun (WGS) entry which is preliminary data.</text>
</comment>
<dbReference type="Proteomes" id="UP000713904">
    <property type="component" value="Unassembled WGS sequence"/>
</dbReference>
<dbReference type="PANTHER" id="PTHR47245">
    <property type="entry name" value="PEPTIDYLPROLYL ISOMERASE"/>
    <property type="match status" value="1"/>
</dbReference>
<dbReference type="SUPFAM" id="SSF54534">
    <property type="entry name" value="FKBP-like"/>
    <property type="match status" value="1"/>
</dbReference>